<evidence type="ECO:0000256" key="3">
    <source>
        <dbReference type="ARBA" id="ARBA00022771"/>
    </source>
</evidence>
<dbReference type="InterPro" id="IPR019786">
    <property type="entry name" value="Zinc_finger_PHD-type_CS"/>
</dbReference>
<keyword evidence="11" id="KW-1185">Reference proteome</keyword>
<evidence type="ECO:0000256" key="6">
    <source>
        <dbReference type="PROSITE-ProRule" id="PRU00146"/>
    </source>
</evidence>
<sequence length="1648" mass="182545">MEFVGRTLRKEFRGFGTFSGTVESYDASSKFFKVVYEDGDSEELELSELAPLFQKMPRGRRRRGMARERQGNACSGSGSDCNLRSAVSNGNRAGGGECVVSNGSFMGSINVNVPVEEAVAVNNGDSVSCNGHVQAGFDLNERFSLNDGCNLSPKEGVIYGNNCEIDLNLDAASNMDENSREGNASGKKEGFFDLNLEIENGAQDTAEELGQSYLLSPPLDNYCNGVAIDVEVKFTEDYIAVRTLKRVDLGTNDLTRVQKISASADLAFEGLSLFPIPVEVICEDIMDSDPSILNQNDLGTSPEQGSECRRKRKVTDSAPGMVLRRSARNGTSKYQHLEIVRSTGASRWVSSPATSVLTEKKLEDICDMPPILDLPPPSRIPDLDGISVFDIFSVYSCLRSFSTLLFLSPFDLGNFVSALRSEHPDTLFDCIHVALLQTLRKHLEHLASEGSAPALHCLRSLNWDFLDLITWPVFLAEYLLLHDSLMQLSELSSLKLLSSDYYKQPISVKLDILRYLCDEVIEADVIRSEINSRSLGAEPDIDFDQTMSAKTTRKSGAMVGNSGRAYISDELTEDNADWNSDECCLCKMDGNLICCDGCPAAYHSKCVGIVSNLLPEGDWYCPECVIEINKSRIKQCRLLQGAELLGFDPHKRLYFGCFDYLLVSDSCKTDVSYKFYHKSDLISVIEVLKSSEHYSDLLKTICMHWDMCPGLAGTTSGVDSVKCITQKRKLSRRNHPATSFAGVAGSNAIIFLNTCKAEDKKLETGSLIGGSTDLIAGEFGKDPTNGIDTLCLSSEGSAEISMSSGSQVRGGYLATASSAVKLDNTSNATPSGMSLTLNRMKEDASALQCGTGYVNCYSFGKIAAPVVEELLQKVQLNEDVLLSDEEIISQQMRAISKNVNRFCWPNEGHIAVQNEKCGWCFPCRTNADEYDCLFNTYMGPLYEGSDVDISLLQSSRNKGRHFIGVVGGILSIENRLHGLLSGPWLNSQYTEKWRKSALEASDLATIKSLLIKLASNAHHLAIADEWKEYEDSALVLGSASHVVTTSTYTSSKHGPGRKRGRPCNSDSRPSSSSSGPGLLFYWRGGRLSRHLFSWKVVPRSLASKAARQGGSRKIPGILYPDNSDFARRSRYLSWMAAVESSTSIFHLALQVREFDSNIKWDDIENTDSLSKIDKEVRKSLRAFKKVIIRRKAFDGNGTKYLLDFGKRRAIPDVVMKHGSPIEESCSERKRYWLNEYFLPLHILKSYEEKRIARISNKTSSLDSKAAGAKKKRLIRKMPSANLPQVGDMRKKLSRERGFTYLFSRAERMEYSLCGHCKKDVLTREAVSCQFCEGIFHKRHVKKSGGAVAVNYIYTCHRCLQDNTTKNITKGSGEVSQRATFLKARAGKGNRKAKLNSKRAKSQLQNHKKALMKCRLVKLRTTIVRVAKKRARSSNGSTTELPLGPSSRQSLKYMAVSSESKKEPNKGEKRLKEGASTGKKSEPSFQKKRTQVFYSYWFNGLNLSQGADAKRVMNFRKKNVFSPDDSNDARHGKVKCSLCSEGSHTSKSSYIACEICKEWYHADAFGVDPEKMQQIMGFRCHACRGKSPPVCLGQSHFPGVQNISLVEVSNEVIDGHVEDLSLPFESNLEGEEGSPASKKMKASPCQDKH</sequence>
<dbReference type="CDD" id="cd15532">
    <property type="entry name" value="PHD2_CHD_II"/>
    <property type="match status" value="1"/>
</dbReference>
<dbReference type="GO" id="GO:0000785">
    <property type="term" value="C:chromatin"/>
    <property type="evidence" value="ECO:0007669"/>
    <property type="project" value="UniProtKB-ARBA"/>
</dbReference>
<organism evidence="10 11">
    <name type="scientific">Trapa incisa</name>
    <dbReference type="NCBI Taxonomy" id="236973"/>
    <lineage>
        <taxon>Eukaryota</taxon>
        <taxon>Viridiplantae</taxon>
        <taxon>Streptophyta</taxon>
        <taxon>Embryophyta</taxon>
        <taxon>Tracheophyta</taxon>
        <taxon>Spermatophyta</taxon>
        <taxon>Magnoliopsida</taxon>
        <taxon>eudicotyledons</taxon>
        <taxon>Gunneridae</taxon>
        <taxon>Pentapetalae</taxon>
        <taxon>rosids</taxon>
        <taxon>malvids</taxon>
        <taxon>Myrtales</taxon>
        <taxon>Lythraceae</taxon>
        <taxon>Trapa</taxon>
    </lineage>
</organism>
<dbReference type="Pfam" id="PF02791">
    <property type="entry name" value="DDT"/>
    <property type="match status" value="1"/>
</dbReference>
<keyword evidence="5" id="KW-0539">Nucleus</keyword>
<dbReference type="PANTHER" id="PTHR46508:SF5">
    <property type="entry name" value="PHD-FINGER AND DNA BINDING DOMAIN-CONTAINING PROTEIN"/>
    <property type="match status" value="1"/>
</dbReference>
<dbReference type="SUPFAM" id="SSF57903">
    <property type="entry name" value="FYVE/PHD zinc finger"/>
    <property type="match status" value="2"/>
</dbReference>
<name>A0AAN7QXS8_9MYRT</name>
<feature type="region of interest" description="Disordered" evidence="7">
    <location>
        <begin position="1385"/>
        <end position="1405"/>
    </location>
</feature>
<dbReference type="InterPro" id="IPR013083">
    <property type="entry name" value="Znf_RING/FYVE/PHD"/>
</dbReference>
<feature type="domain" description="PHD-type" evidence="8">
    <location>
        <begin position="580"/>
        <end position="627"/>
    </location>
</feature>
<dbReference type="InterPro" id="IPR011011">
    <property type="entry name" value="Znf_FYVE_PHD"/>
</dbReference>
<dbReference type="PROSITE" id="PS50016">
    <property type="entry name" value="ZF_PHD_2"/>
    <property type="match status" value="1"/>
</dbReference>
<evidence type="ECO:0000313" key="10">
    <source>
        <dbReference type="EMBL" id="KAK4780661.1"/>
    </source>
</evidence>
<accession>A0AAN7QXS8</accession>
<dbReference type="Pfam" id="PF00628">
    <property type="entry name" value="PHD"/>
    <property type="match status" value="1"/>
</dbReference>
<feature type="compositionally biased region" description="Low complexity" evidence="7">
    <location>
        <begin position="1065"/>
        <end position="1074"/>
    </location>
</feature>
<dbReference type="CDD" id="cd15517">
    <property type="entry name" value="PHD_TCF19_like"/>
    <property type="match status" value="1"/>
</dbReference>
<dbReference type="PROSITE" id="PS50827">
    <property type="entry name" value="DDT"/>
    <property type="match status" value="1"/>
</dbReference>
<feature type="compositionally biased region" description="Basic and acidic residues" evidence="7">
    <location>
        <begin position="1458"/>
        <end position="1472"/>
    </location>
</feature>
<feature type="compositionally biased region" description="Polar residues" evidence="7">
    <location>
        <begin position="1432"/>
        <end position="1449"/>
    </location>
</feature>
<dbReference type="Gene3D" id="3.30.40.10">
    <property type="entry name" value="Zinc/RING finger domain, C3HC4 (zinc finger)"/>
    <property type="match status" value="2"/>
</dbReference>
<dbReference type="Pfam" id="PF24294">
    <property type="entry name" value="Chromo_PTM"/>
    <property type="match status" value="1"/>
</dbReference>
<evidence type="ECO:0000256" key="1">
    <source>
        <dbReference type="ARBA" id="ARBA00004123"/>
    </source>
</evidence>
<dbReference type="InterPro" id="IPR019787">
    <property type="entry name" value="Znf_PHD-finger"/>
</dbReference>
<evidence type="ECO:0000259" key="8">
    <source>
        <dbReference type="PROSITE" id="PS50016"/>
    </source>
</evidence>
<dbReference type="InterPro" id="IPR047365">
    <property type="entry name" value="Tudor_AtPTM-like"/>
</dbReference>
<gene>
    <name evidence="10" type="ORF">SAY87_016767</name>
</gene>
<proteinExistence type="predicted"/>
<feature type="region of interest" description="Disordered" evidence="7">
    <location>
        <begin position="1046"/>
        <end position="1074"/>
    </location>
</feature>
<feature type="region of interest" description="Disordered" evidence="7">
    <location>
        <begin position="1427"/>
        <end position="1483"/>
    </location>
</feature>
<evidence type="ECO:0000256" key="5">
    <source>
        <dbReference type="ARBA" id="ARBA00023242"/>
    </source>
</evidence>
<dbReference type="PANTHER" id="PTHR46508">
    <property type="entry name" value="PHD FINGER FAMILY PROTEIN"/>
    <property type="match status" value="1"/>
</dbReference>
<evidence type="ECO:0000313" key="11">
    <source>
        <dbReference type="Proteomes" id="UP001345219"/>
    </source>
</evidence>
<dbReference type="Pfam" id="PF21743">
    <property type="entry name" value="PTM_DIR17_Tudor"/>
    <property type="match status" value="1"/>
</dbReference>
<dbReference type="GO" id="GO:0008270">
    <property type="term" value="F:zinc ion binding"/>
    <property type="evidence" value="ECO:0007669"/>
    <property type="project" value="UniProtKB-KW"/>
</dbReference>
<evidence type="ECO:0000259" key="9">
    <source>
        <dbReference type="PROSITE" id="PS50827"/>
    </source>
</evidence>
<keyword evidence="3 6" id="KW-0863">Zinc-finger</keyword>
<dbReference type="SMART" id="SM00249">
    <property type="entry name" value="PHD"/>
    <property type="match status" value="3"/>
</dbReference>
<keyword evidence="2" id="KW-0479">Metal-binding</keyword>
<evidence type="ECO:0000256" key="2">
    <source>
        <dbReference type="ARBA" id="ARBA00022723"/>
    </source>
</evidence>
<dbReference type="InterPro" id="IPR028942">
    <property type="entry name" value="WHIM1_dom"/>
</dbReference>
<feature type="region of interest" description="Disordered" evidence="7">
    <location>
        <begin position="57"/>
        <end position="79"/>
    </location>
</feature>
<reference evidence="10 11" key="1">
    <citation type="journal article" date="2023" name="Hortic Res">
        <title>Pangenome of water caltrop reveals structural variations and asymmetric subgenome divergence after allopolyploidization.</title>
        <authorList>
            <person name="Zhang X."/>
            <person name="Chen Y."/>
            <person name="Wang L."/>
            <person name="Yuan Y."/>
            <person name="Fang M."/>
            <person name="Shi L."/>
            <person name="Lu R."/>
            <person name="Comes H.P."/>
            <person name="Ma Y."/>
            <person name="Chen Y."/>
            <person name="Huang G."/>
            <person name="Zhou Y."/>
            <person name="Zheng Z."/>
            <person name="Qiu Y."/>
        </authorList>
    </citation>
    <scope>NUCLEOTIDE SEQUENCE [LARGE SCALE GENOMIC DNA]</scope>
    <source>
        <tissue evidence="10">Roots</tissue>
    </source>
</reference>
<dbReference type="CDD" id="cd20401">
    <property type="entry name" value="Tudor_AtPTM-like"/>
    <property type="match status" value="1"/>
</dbReference>
<dbReference type="Pfam" id="PF15612">
    <property type="entry name" value="WHIM1"/>
    <property type="match status" value="1"/>
</dbReference>
<dbReference type="Proteomes" id="UP001345219">
    <property type="component" value="Chromosome 13"/>
</dbReference>
<dbReference type="PROSITE" id="PS01359">
    <property type="entry name" value="ZF_PHD_1"/>
    <property type="match status" value="1"/>
</dbReference>
<evidence type="ECO:0000256" key="4">
    <source>
        <dbReference type="ARBA" id="ARBA00022833"/>
    </source>
</evidence>
<dbReference type="InterPro" id="IPR018501">
    <property type="entry name" value="DDT_dom"/>
</dbReference>
<comment type="caution">
    <text evidence="10">The sequence shown here is derived from an EMBL/GenBank/DDBJ whole genome shotgun (WGS) entry which is preliminary data.</text>
</comment>
<evidence type="ECO:0000256" key="7">
    <source>
        <dbReference type="SAM" id="MobiDB-lite"/>
    </source>
</evidence>
<dbReference type="SMART" id="SM00571">
    <property type="entry name" value="DDT"/>
    <property type="match status" value="1"/>
</dbReference>
<dbReference type="InterPro" id="IPR001965">
    <property type="entry name" value="Znf_PHD"/>
</dbReference>
<dbReference type="EMBL" id="JAXIOK010000001">
    <property type="protein sequence ID" value="KAK4780661.1"/>
    <property type="molecule type" value="Genomic_DNA"/>
</dbReference>
<dbReference type="InterPro" id="IPR056618">
    <property type="entry name" value="Chromo_PTM"/>
</dbReference>
<comment type="subcellular location">
    <subcellularLocation>
        <location evidence="1">Nucleus</location>
    </subcellularLocation>
</comment>
<feature type="domain" description="DDT" evidence="9">
    <location>
        <begin position="385"/>
        <end position="445"/>
    </location>
</feature>
<dbReference type="GO" id="GO:0005634">
    <property type="term" value="C:nucleus"/>
    <property type="evidence" value="ECO:0007669"/>
    <property type="project" value="UniProtKB-SubCell"/>
</dbReference>
<protein>
    <submittedName>
        <fullName evidence="10">Uncharacterized protein</fullName>
    </submittedName>
</protein>
<feature type="region of interest" description="Disordered" evidence="7">
    <location>
        <begin position="1625"/>
        <end position="1648"/>
    </location>
</feature>
<keyword evidence="4" id="KW-0862">Zinc</keyword>